<dbReference type="GO" id="GO:0004674">
    <property type="term" value="F:protein serine/threonine kinase activity"/>
    <property type="evidence" value="ECO:0007669"/>
    <property type="project" value="UniProtKB-KW"/>
</dbReference>
<accession>A0A7R9X0I1</accession>
<evidence type="ECO:0000259" key="10">
    <source>
        <dbReference type="PROSITE" id="PS50011"/>
    </source>
</evidence>
<comment type="catalytic activity">
    <reaction evidence="8">
        <text>L-seryl-[protein] + ATP = O-phospho-L-seryl-[protein] + ADP + H(+)</text>
        <dbReference type="Rhea" id="RHEA:17989"/>
        <dbReference type="Rhea" id="RHEA-COMP:9863"/>
        <dbReference type="Rhea" id="RHEA-COMP:11604"/>
        <dbReference type="ChEBI" id="CHEBI:15378"/>
        <dbReference type="ChEBI" id="CHEBI:29999"/>
        <dbReference type="ChEBI" id="CHEBI:30616"/>
        <dbReference type="ChEBI" id="CHEBI:83421"/>
        <dbReference type="ChEBI" id="CHEBI:456216"/>
        <dbReference type="EC" id="2.7.11.1"/>
    </reaction>
</comment>
<evidence type="ECO:0000256" key="9">
    <source>
        <dbReference type="SAM" id="MobiDB-lite"/>
    </source>
</evidence>
<dbReference type="InterPro" id="IPR051334">
    <property type="entry name" value="SRPK"/>
</dbReference>
<organism evidence="11">
    <name type="scientific">Craspedostauros australis</name>
    <dbReference type="NCBI Taxonomy" id="1486917"/>
    <lineage>
        <taxon>Eukaryota</taxon>
        <taxon>Sar</taxon>
        <taxon>Stramenopiles</taxon>
        <taxon>Ochrophyta</taxon>
        <taxon>Bacillariophyta</taxon>
        <taxon>Bacillariophyceae</taxon>
        <taxon>Bacillariophycidae</taxon>
        <taxon>Naviculales</taxon>
        <taxon>Naviculaceae</taxon>
        <taxon>Craspedostauros</taxon>
    </lineage>
</organism>
<keyword evidence="2" id="KW-0723">Serine/threonine-protein kinase</keyword>
<feature type="region of interest" description="Disordered" evidence="9">
    <location>
        <begin position="159"/>
        <end position="208"/>
    </location>
</feature>
<evidence type="ECO:0000256" key="4">
    <source>
        <dbReference type="ARBA" id="ARBA00022741"/>
    </source>
</evidence>
<dbReference type="EC" id="2.7.11.1" evidence="1"/>
<comment type="catalytic activity">
    <reaction evidence="7">
        <text>L-threonyl-[protein] + ATP = O-phospho-L-threonyl-[protein] + ADP + H(+)</text>
        <dbReference type="Rhea" id="RHEA:46608"/>
        <dbReference type="Rhea" id="RHEA-COMP:11060"/>
        <dbReference type="Rhea" id="RHEA-COMP:11605"/>
        <dbReference type="ChEBI" id="CHEBI:15378"/>
        <dbReference type="ChEBI" id="CHEBI:30013"/>
        <dbReference type="ChEBI" id="CHEBI:30616"/>
        <dbReference type="ChEBI" id="CHEBI:61977"/>
        <dbReference type="ChEBI" id="CHEBI:456216"/>
        <dbReference type="EC" id="2.7.11.1"/>
    </reaction>
</comment>
<name>A0A7R9X0I1_9STRA</name>
<dbReference type="GO" id="GO:0050684">
    <property type="term" value="P:regulation of mRNA processing"/>
    <property type="evidence" value="ECO:0007669"/>
    <property type="project" value="TreeGrafter"/>
</dbReference>
<dbReference type="Pfam" id="PF00069">
    <property type="entry name" value="Pkinase"/>
    <property type="match status" value="1"/>
</dbReference>
<keyword evidence="4" id="KW-0547">Nucleotide-binding</keyword>
<evidence type="ECO:0000256" key="5">
    <source>
        <dbReference type="ARBA" id="ARBA00022777"/>
    </source>
</evidence>
<evidence type="ECO:0000256" key="7">
    <source>
        <dbReference type="ARBA" id="ARBA00047899"/>
    </source>
</evidence>
<dbReference type="FunFam" id="1.10.510.10:FF:001654">
    <property type="entry name" value="SRSF protein kinase 3"/>
    <property type="match status" value="1"/>
</dbReference>
<evidence type="ECO:0000256" key="2">
    <source>
        <dbReference type="ARBA" id="ARBA00022527"/>
    </source>
</evidence>
<sequence length="378" mass="42274">MPKSATAKRALPFSLFKVRFPVKSTYVVLSFLESRLDGVMFLTYKREEGNPPLDNILFGSKAASICNHPLAMRVKEEPDNPVTSVATCIVGFDLRQVKDFAALPTLEDNGKASFDINGPSMDRVGSWWHARNSIQQRVTSFTGVDPSADMANVLGLPESRDSRHAYNGSDAGFKEGGKKLQGVPSSSSLKETTSGTQAPKSTPPDLKDFDTLVRSKSVIVDLGNACWTHRHFSEDIQTRQYRAPEVLIGSKYDTSADMWSLGCMTFELLTGDLLFDPRAGEEYDRDEDHLAMFQELLGKVPKRLALDGRYSKNFFDKKGNLKNIKTLKFWPIQDVLMEKYNFSKKDANDIADFMTPLLDFDPKTRSSALEALSCPWLQ</sequence>
<dbReference type="SMART" id="SM00220">
    <property type="entry name" value="S_TKc"/>
    <property type="match status" value="1"/>
</dbReference>
<dbReference type="InterPro" id="IPR000719">
    <property type="entry name" value="Prot_kinase_dom"/>
</dbReference>
<feature type="domain" description="Protein kinase" evidence="10">
    <location>
        <begin position="1"/>
        <end position="377"/>
    </location>
</feature>
<evidence type="ECO:0000256" key="8">
    <source>
        <dbReference type="ARBA" id="ARBA00048679"/>
    </source>
</evidence>
<dbReference type="PANTHER" id="PTHR47634">
    <property type="entry name" value="PROTEIN KINASE DOMAIN-CONTAINING PROTEIN-RELATED"/>
    <property type="match status" value="1"/>
</dbReference>
<evidence type="ECO:0000256" key="6">
    <source>
        <dbReference type="ARBA" id="ARBA00022840"/>
    </source>
</evidence>
<proteinExistence type="predicted"/>
<dbReference type="PROSITE" id="PS50011">
    <property type="entry name" value="PROTEIN_KINASE_DOM"/>
    <property type="match status" value="1"/>
</dbReference>
<dbReference type="InterPro" id="IPR011009">
    <property type="entry name" value="Kinase-like_dom_sf"/>
</dbReference>
<dbReference type="GO" id="GO:0005524">
    <property type="term" value="F:ATP binding"/>
    <property type="evidence" value="ECO:0007669"/>
    <property type="project" value="UniProtKB-KW"/>
</dbReference>
<dbReference type="Gene3D" id="1.10.510.10">
    <property type="entry name" value="Transferase(Phosphotransferase) domain 1"/>
    <property type="match status" value="1"/>
</dbReference>
<reference evidence="11" key="1">
    <citation type="submission" date="2021-01" db="EMBL/GenBank/DDBJ databases">
        <authorList>
            <person name="Corre E."/>
            <person name="Pelletier E."/>
            <person name="Niang G."/>
            <person name="Scheremetjew M."/>
            <person name="Finn R."/>
            <person name="Kale V."/>
            <person name="Holt S."/>
            <person name="Cochrane G."/>
            <person name="Meng A."/>
            <person name="Brown T."/>
            <person name="Cohen L."/>
        </authorList>
    </citation>
    <scope>NUCLEOTIDE SEQUENCE</scope>
    <source>
        <strain evidence="11">CCMP3328</strain>
    </source>
</reference>
<dbReference type="SUPFAM" id="SSF56112">
    <property type="entry name" value="Protein kinase-like (PK-like)"/>
    <property type="match status" value="1"/>
</dbReference>
<keyword evidence="3" id="KW-0808">Transferase</keyword>
<dbReference type="PANTHER" id="PTHR47634:SF9">
    <property type="entry name" value="PROTEIN KINASE DOMAIN-CONTAINING PROTEIN-RELATED"/>
    <property type="match status" value="1"/>
</dbReference>
<evidence type="ECO:0000256" key="1">
    <source>
        <dbReference type="ARBA" id="ARBA00012513"/>
    </source>
</evidence>
<evidence type="ECO:0000313" key="11">
    <source>
        <dbReference type="EMBL" id="CAD8340008.1"/>
    </source>
</evidence>
<gene>
    <name evidence="11" type="ORF">CAUS1442_LOCUS12141</name>
</gene>
<dbReference type="EMBL" id="HBEF01019675">
    <property type="protein sequence ID" value="CAD8340008.1"/>
    <property type="molecule type" value="Transcribed_RNA"/>
</dbReference>
<dbReference type="AlphaFoldDB" id="A0A7R9X0I1"/>
<feature type="compositionally biased region" description="Polar residues" evidence="9">
    <location>
        <begin position="183"/>
        <end position="200"/>
    </location>
</feature>
<dbReference type="GO" id="GO:0000245">
    <property type="term" value="P:spliceosomal complex assembly"/>
    <property type="evidence" value="ECO:0007669"/>
    <property type="project" value="TreeGrafter"/>
</dbReference>
<evidence type="ECO:0000256" key="3">
    <source>
        <dbReference type="ARBA" id="ARBA00022679"/>
    </source>
</evidence>
<keyword evidence="6" id="KW-0067">ATP-binding</keyword>
<protein>
    <recommendedName>
        <fullName evidence="1">non-specific serine/threonine protein kinase</fullName>
        <ecNumber evidence="1">2.7.11.1</ecNumber>
    </recommendedName>
</protein>
<keyword evidence="5" id="KW-0418">Kinase</keyword>